<dbReference type="PANTHER" id="PTHR42901:SF1">
    <property type="entry name" value="ALCOHOL DEHYDROGENASE"/>
    <property type="match status" value="1"/>
</dbReference>
<dbReference type="InterPro" id="IPR002347">
    <property type="entry name" value="SDR_fam"/>
</dbReference>
<dbReference type="Pfam" id="PF00106">
    <property type="entry name" value="adh_short"/>
    <property type="match status" value="1"/>
</dbReference>
<evidence type="ECO:0008006" key="5">
    <source>
        <dbReference type="Google" id="ProtNLM"/>
    </source>
</evidence>
<proteinExistence type="inferred from homology"/>
<comment type="similarity">
    <text evidence="1">Belongs to the short-chain dehydrogenases/reductases (SDR) family.</text>
</comment>
<dbReference type="InterPro" id="IPR036291">
    <property type="entry name" value="NAD(P)-bd_dom_sf"/>
</dbReference>
<dbReference type="RefSeq" id="XP_031926526.1">
    <property type="nucleotide sequence ID" value="XM_032072758.1"/>
</dbReference>
<dbReference type="OrthoDB" id="1933717at2759"/>
<name>A0A5N7A175_9EURO</name>
<dbReference type="AlphaFoldDB" id="A0A5N7A175"/>
<evidence type="ECO:0000256" key="1">
    <source>
        <dbReference type="ARBA" id="ARBA00006484"/>
    </source>
</evidence>
<gene>
    <name evidence="3" type="ORF">BDV27DRAFT_158764</name>
</gene>
<accession>A0A5N7A175</accession>
<dbReference type="PRINTS" id="PR00081">
    <property type="entry name" value="GDHRDH"/>
</dbReference>
<dbReference type="EMBL" id="ML737675">
    <property type="protein sequence ID" value="KAE8363445.1"/>
    <property type="molecule type" value="Genomic_DNA"/>
</dbReference>
<reference evidence="3 4" key="1">
    <citation type="submission" date="2019-04" db="EMBL/GenBank/DDBJ databases">
        <title>Friends and foes A comparative genomics studyof 23 Aspergillus species from section Flavi.</title>
        <authorList>
            <consortium name="DOE Joint Genome Institute"/>
            <person name="Kjaerbolling I."/>
            <person name="Vesth T."/>
            <person name="Frisvad J.C."/>
            <person name="Nybo J.L."/>
            <person name="Theobald S."/>
            <person name="Kildgaard S."/>
            <person name="Isbrandt T."/>
            <person name="Kuo A."/>
            <person name="Sato A."/>
            <person name="Lyhne E.K."/>
            <person name="Kogle M.E."/>
            <person name="Wiebenga A."/>
            <person name="Kun R.S."/>
            <person name="Lubbers R.J."/>
            <person name="Makela M.R."/>
            <person name="Barry K."/>
            <person name="Chovatia M."/>
            <person name="Clum A."/>
            <person name="Daum C."/>
            <person name="Haridas S."/>
            <person name="He G."/>
            <person name="LaButti K."/>
            <person name="Lipzen A."/>
            <person name="Mondo S."/>
            <person name="Riley R."/>
            <person name="Salamov A."/>
            <person name="Simmons B.A."/>
            <person name="Magnuson J.K."/>
            <person name="Henrissat B."/>
            <person name="Mortensen U.H."/>
            <person name="Larsen T.O."/>
            <person name="Devries R.P."/>
            <person name="Grigoriev I.V."/>
            <person name="Machida M."/>
            <person name="Baker S.E."/>
            <person name="Andersen M.R."/>
        </authorList>
    </citation>
    <scope>NUCLEOTIDE SEQUENCE [LARGE SCALE GENOMIC DNA]</scope>
    <source>
        <strain evidence="3 4">CBS 763.97</strain>
    </source>
</reference>
<organism evidence="3 4">
    <name type="scientific">Aspergillus caelatus</name>
    <dbReference type="NCBI Taxonomy" id="61420"/>
    <lineage>
        <taxon>Eukaryota</taxon>
        <taxon>Fungi</taxon>
        <taxon>Dikarya</taxon>
        <taxon>Ascomycota</taxon>
        <taxon>Pezizomycotina</taxon>
        <taxon>Eurotiomycetes</taxon>
        <taxon>Eurotiomycetidae</taxon>
        <taxon>Eurotiales</taxon>
        <taxon>Aspergillaceae</taxon>
        <taxon>Aspergillus</taxon>
        <taxon>Aspergillus subgen. Circumdati</taxon>
    </lineage>
</organism>
<dbReference type="SUPFAM" id="SSF51735">
    <property type="entry name" value="NAD(P)-binding Rossmann-fold domains"/>
    <property type="match status" value="1"/>
</dbReference>
<evidence type="ECO:0000313" key="3">
    <source>
        <dbReference type="EMBL" id="KAE8363445.1"/>
    </source>
</evidence>
<sequence>MDINSLPDDYFLTAGAFTKKLYRDQYPAIDPTLPSLSQQGKVVVITGASSGLGAHGFPISFAKAGAKSIWLVARDKGGLEATKQRVLAVNPSVKVQIESLDVTNEAGVARLFDKIEAEDEKADVLINNAGLSRGGPITSAGIEGIWQEFEVMVKGTFITTQYFTKLLGHMARGHIINISSITAVLAMPGTDSYALAKMVQSAMQRYIAGLNPNIVATSLHPGTVLTGIVPEFFLRFSKDSFELAAGTALWLASEGAQFMNGRYMSANWSVEEMVERREEIVEHDLLKFGLKVAPYAV</sequence>
<keyword evidence="2" id="KW-0560">Oxidoreductase</keyword>
<evidence type="ECO:0000256" key="2">
    <source>
        <dbReference type="ARBA" id="ARBA00023002"/>
    </source>
</evidence>
<protein>
    <recommendedName>
        <fullName evidence="5">NAD(P)-binding protein</fullName>
    </recommendedName>
</protein>
<dbReference type="CDD" id="cd05233">
    <property type="entry name" value="SDR_c"/>
    <property type="match status" value="1"/>
</dbReference>
<keyword evidence="4" id="KW-1185">Reference proteome</keyword>
<dbReference type="Gene3D" id="3.40.50.720">
    <property type="entry name" value="NAD(P)-binding Rossmann-like Domain"/>
    <property type="match status" value="1"/>
</dbReference>
<dbReference type="GO" id="GO:0016491">
    <property type="term" value="F:oxidoreductase activity"/>
    <property type="evidence" value="ECO:0007669"/>
    <property type="project" value="UniProtKB-KW"/>
</dbReference>
<dbReference type="PANTHER" id="PTHR42901">
    <property type="entry name" value="ALCOHOL DEHYDROGENASE"/>
    <property type="match status" value="1"/>
</dbReference>
<dbReference type="GeneID" id="43657204"/>
<dbReference type="Proteomes" id="UP000326268">
    <property type="component" value="Unassembled WGS sequence"/>
</dbReference>
<evidence type="ECO:0000313" key="4">
    <source>
        <dbReference type="Proteomes" id="UP000326268"/>
    </source>
</evidence>